<dbReference type="EMBL" id="JBICRM010000021">
    <property type="protein sequence ID" value="MFG1707425.1"/>
    <property type="molecule type" value="Genomic_DNA"/>
</dbReference>
<keyword evidence="6" id="KW-0227">DNA damage</keyword>
<evidence type="ECO:0000256" key="2">
    <source>
        <dbReference type="ARBA" id="ARBA00005582"/>
    </source>
</evidence>
<reference evidence="13 14" key="1">
    <citation type="submission" date="2024-10" db="EMBL/GenBank/DDBJ databases">
        <authorList>
            <person name="Topkara A.R."/>
            <person name="Saygin H."/>
        </authorList>
    </citation>
    <scope>NUCLEOTIDE SEQUENCE [LARGE SCALE GENOMIC DNA]</scope>
    <source>
        <strain evidence="13 14">M3C6</strain>
    </source>
</reference>
<accession>A0ABW7AJ70</accession>
<keyword evidence="9" id="KW-0234">DNA repair</keyword>
<keyword evidence="14" id="KW-1185">Reference proteome</keyword>
<dbReference type="Proteomes" id="UP001603978">
    <property type="component" value="Unassembled WGS sequence"/>
</dbReference>
<dbReference type="InterPro" id="IPR047127">
    <property type="entry name" value="MutT-like"/>
</dbReference>
<protein>
    <recommendedName>
        <fullName evidence="11">8-oxo-dGTP diphosphatase</fullName>
        <ecNumber evidence="11">3.6.1.55</ecNumber>
    </recommendedName>
</protein>
<dbReference type="PROSITE" id="PS51462">
    <property type="entry name" value="NUDIX"/>
    <property type="match status" value="1"/>
</dbReference>
<dbReference type="EC" id="3.6.1.55" evidence="11"/>
<evidence type="ECO:0000256" key="10">
    <source>
        <dbReference type="ARBA" id="ARBA00035861"/>
    </source>
</evidence>
<dbReference type="InterPro" id="IPR015797">
    <property type="entry name" value="NUDIX_hydrolase-like_dom_sf"/>
</dbReference>
<gene>
    <name evidence="13" type="ORF">ACFLIM_29915</name>
</gene>
<evidence type="ECO:0000259" key="12">
    <source>
        <dbReference type="PROSITE" id="PS51462"/>
    </source>
</evidence>
<dbReference type="InterPro" id="IPR020084">
    <property type="entry name" value="NUDIX_hydrolase_CS"/>
</dbReference>
<comment type="catalytic activity">
    <reaction evidence="10">
        <text>8-oxo-dGTP + H2O = 8-oxo-dGMP + diphosphate + H(+)</text>
        <dbReference type="Rhea" id="RHEA:31575"/>
        <dbReference type="ChEBI" id="CHEBI:15377"/>
        <dbReference type="ChEBI" id="CHEBI:15378"/>
        <dbReference type="ChEBI" id="CHEBI:33019"/>
        <dbReference type="ChEBI" id="CHEBI:63224"/>
        <dbReference type="ChEBI" id="CHEBI:77896"/>
        <dbReference type="EC" id="3.6.1.55"/>
    </reaction>
</comment>
<dbReference type="Pfam" id="PF00293">
    <property type="entry name" value="NUDIX"/>
    <property type="match status" value="1"/>
</dbReference>
<keyword evidence="3" id="KW-0515">Mutator protein</keyword>
<sequence>MTHLQQLIDDADRDGIDKLVVGAVVHSGGQVLILRRTVDDFMGGIEELPSGGVEGGEDLLQALARELAEEIGWHHPLTVEPGFAATFDYTSGSGRAARQLTFAVSAPDRAVTLSAEHTACRWIDPADADDTDLTPESVQIIRAWAQHTIQQDGEPVRACHLKCVKILSE</sequence>
<evidence type="ECO:0000256" key="5">
    <source>
        <dbReference type="ARBA" id="ARBA00022723"/>
    </source>
</evidence>
<name>A0ABW7AJ70_9ACTN</name>
<comment type="similarity">
    <text evidence="2">Belongs to the Nudix hydrolase family.</text>
</comment>
<evidence type="ECO:0000256" key="8">
    <source>
        <dbReference type="ARBA" id="ARBA00022842"/>
    </source>
</evidence>
<proteinExistence type="inferred from homology"/>
<evidence type="ECO:0000256" key="4">
    <source>
        <dbReference type="ARBA" id="ARBA00022705"/>
    </source>
</evidence>
<keyword evidence="5" id="KW-0479">Metal-binding</keyword>
<dbReference type="PANTHER" id="PTHR47707:SF1">
    <property type="entry name" value="NUDIX HYDROLASE FAMILY PROTEIN"/>
    <property type="match status" value="1"/>
</dbReference>
<dbReference type="RefSeq" id="WP_393171118.1">
    <property type="nucleotide sequence ID" value="NZ_JBICRM010000021.1"/>
</dbReference>
<dbReference type="Gene3D" id="3.90.79.10">
    <property type="entry name" value="Nucleoside Triphosphate Pyrophosphohydrolase"/>
    <property type="match status" value="1"/>
</dbReference>
<evidence type="ECO:0000313" key="14">
    <source>
        <dbReference type="Proteomes" id="UP001603978"/>
    </source>
</evidence>
<evidence type="ECO:0000256" key="6">
    <source>
        <dbReference type="ARBA" id="ARBA00022763"/>
    </source>
</evidence>
<keyword evidence="8" id="KW-0460">Magnesium</keyword>
<keyword evidence="4" id="KW-0235">DNA replication</keyword>
<organism evidence="13 14">
    <name type="scientific">Nonomuraea marmarensis</name>
    <dbReference type="NCBI Taxonomy" id="3351344"/>
    <lineage>
        <taxon>Bacteria</taxon>
        <taxon>Bacillati</taxon>
        <taxon>Actinomycetota</taxon>
        <taxon>Actinomycetes</taxon>
        <taxon>Streptosporangiales</taxon>
        <taxon>Streptosporangiaceae</taxon>
        <taxon>Nonomuraea</taxon>
    </lineage>
</organism>
<comment type="caution">
    <text evidence="13">The sequence shown here is derived from an EMBL/GenBank/DDBJ whole genome shotgun (WGS) entry which is preliminary data.</text>
</comment>
<comment type="cofactor">
    <cofactor evidence="1">
        <name>Mg(2+)</name>
        <dbReference type="ChEBI" id="CHEBI:18420"/>
    </cofactor>
</comment>
<feature type="domain" description="Nudix hydrolase" evidence="12">
    <location>
        <begin position="16"/>
        <end position="146"/>
    </location>
</feature>
<evidence type="ECO:0000256" key="11">
    <source>
        <dbReference type="ARBA" id="ARBA00038905"/>
    </source>
</evidence>
<evidence type="ECO:0000256" key="9">
    <source>
        <dbReference type="ARBA" id="ARBA00023204"/>
    </source>
</evidence>
<dbReference type="PANTHER" id="PTHR47707">
    <property type="entry name" value="8-OXO-DGTP DIPHOSPHATASE"/>
    <property type="match status" value="1"/>
</dbReference>
<keyword evidence="7" id="KW-0378">Hydrolase</keyword>
<evidence type="ECO:0000256" key="7">
    <source>
        <dbReference type="ARBA" id="ARBA00022801"/>
    </source>
</evidence>
<evidence type="ECO:0000313" key="13">
    <source>
        <dbReference type="EMBL" id="MFG1707425.1"/>
    </source>
</evidence>
<dbReference type="PROSITE" id="PS00893">
    <property type="entry name" value="NUDIX_BOX"/>
    <property type="match status" value="1"/>
</dbReference>
<evidence type="ECO:0000256" key="1">
    <source>
        <dbReference type="ARBA" id="ARBA00001946"/>
    </source>
</evidence>
<dbReference type="SUPFAM" id="SSF55811">
    <property type="entry name" value="Nudix"/>
    <property type="match status" value="1"/>
</dbReference>
<dbReference type="InterPro" id="IPR000086">
    <property type="entry name" value="NUDIX_hydrolase_dom"/>
</dbReference>
<evidence type="ECO:0000256" key="3">
    <source>
        <dbReference type="ARBA" id="ARBA00022457"/>
    </source>
</evidence>